<proteinExistence type="predicted"/>
<dbReference type="Proteomes" id="UP000294850">
    <property type="component" value="Unassembled WGS sequence"/>
</dbReference>
<comment type="caution">
    <text evidence="1">The sequence shown here is derived from an EMBL/GenBank/DDBJ whole genome shotgun (WGS) entry which is preliminary data.</text>
</comment>
<evidence type="ECO:0000313" key="1">
    <source>
        <dbReference type="EMBL" id="TDE16884.1"/>
    </source>
</evidence>
<dbReference type="OrthoDB" id="194359at2"/>
<protein>
    <submittedName>
        <fullName evidence="1">Uncharacterized protein</fullName>
    </submittedName>
</protein>
<evidence type="ECO:0000313" key="2">
    <source>
        <dbReference type="Proteomes" id="UP000294850"/>
    </source>
</evidence>
<sequence length="178" mass="20125">MRPLDVVILLKIISLRGTAWQYRDLSAKLYMSVSEVSESLNRSHIAGLIDDSKKNLRLNGLMEFIEFGLSYVFPVVPGQIITGIPTAYSHPFYKLQFSGTVDYVWKSEQGSMRGLSIEPLHKGVPQAVLEDELLYKLLASIDILRVGRSREKKMALEQLKMIILNESKTESTSYKSSL</sequence>
<dbReference type="AlphaFoldDB" id="A0A4R5DWA0"/>
<keyword evidence="2" id="KW-1185">Reference proteome</keyword>
<dbReference type="EMBL" id="SMFL01000003">
    <property type="protein sequence ID" value="TDE16884.1"/>
    <property type="molecule type" value="Genomic_DNA"/>
</dbReference>
<gene>
    <name evidence="1" type="ORF">E0F88_08840</name>
</gene>
<organism evidence="1 2">
    <name type="scientific">Dyadobacter psychrotolerans</name>
    <dbReference type="NCBI Taxonomy" id="2541721"/>
    <lineage>
        <taxon>Bacteria</taxon>
        <taxon>Pseudomonadati</taxon>
        <taxon>Bacteroidota</taxon>
        <taxon>Cytophagia</taxon>
        <taxon>Cytophagales</taxon>
        <taxon>Spirosomataceae</taxon>
        <taxon>Dyadobacter</taxon>
    </lineage>
</organism>
<name>A0A4R5DWA0_9BACT</name>
<accession>A0A4R5DWA0</accession>
<reference evidence="1 2" key="1">
    <citation type="submission" date="2019-03" db="EMBL/GenBank/DDBJ databases">
        <title>Dyadobacter AR-3-6 sp. nov., isolated from arctic soil.</title>
        <authorList>
            <person name="Chaudhary D.K."/>
        </authorList>
    </citation>
    <scope>NUCLEOTIDE SEQUENCE [LARGE SCALE GENOMIC DNA]</scope>
    <source>
        <strain evidence="1 2">AR-3-6</strain>
    </source>
</reference>